<evidence type="ECO:0000256" key="3">
    <source>
        <dbReference type="ARBA" id="ARBA00022605"/>
    </source>
</evidence>
<organism evidence="7 8">
    <name type="scientific">Laceyella sediminis</name>
    <dbReference type="NCBI Taxonomy" id="573074"/>
    <lineage>
        <taxon>Bacteria</taxon>
        <taxon>Bacillati</taxon>
        <taxon>Bacillota</taxon>
        <taxon>Bacilli</taxon>
        <taxon>Bacillales</taxon>
        <taxon>Thermoactinomycetaceae</taxon>
        <taxon>Laceyella</taxon>
    </lineage>
</organism>
<evidence type="ECO:0000256" key="5">
    <source>
        <dbReference type="ARBA" id="ARBA00023167"/>
    </source>
</evidence>
<dbReference type="CDD" id="cd09008">
    <property type="entry name" value="MTAN"/>
    <property type="match status" value="1"/>
</dbReference>
<dbReference type="Pfam" id="PF01048">
    <property type="entry name" value="PNP_UDP_1"/>
    <property type="match status" value="1"/>
</dbReference>
<reference evidence="7 8" key="1">
    <citation type="submission" date="2018-03" db="EMBL/GenBank/DDBJ databases">
        <title>Genomic Encyclopedia of Archaeal and Bacterial Type Strains, Phase II (KMG-II): from individual species to whole genera.</title>
        <authorList>
            <person name="Goeker M."/>
        </authorList>
    </citation>
    <scope>NUCLEOTIDE SEQUENCE [LARGE SCALE GENOMIC DNA]</scope>
    <source>
        <strain evidence="7 8">RHA1</strain>
    </source>
</reference>
<dbReference type="EC" id="3.2.2.9" evidence="2"/>
<evidence type="ECO:0000259" key="6">
    <source>
        <dbReference type="Pfam" id="PF01048"/>
    </source>
</evidence>
<gene>
    <name evidence="7" type="ORF">CLV36_101476</name>
</gene>
<evidence type="ECO:0000256" key="2">
    <source>
        <dbReference type="ARBA" id="ARBA00011974"/>
    </source>
</evidence>
<evidence type="ECO:0000313" key="7">
    <source>
        <dbReference type="EMBL" id="PRZ17371.1"/>
    </source>
</evidence>
<dbReference type="PANTHER" id="PTHR46832">
    <property type="entry name" value="5'-METHYLTHIOADENOSINE/S-ADENOSYLHOMOCYSTEINE NUCLEOSIDASE"/>
    <property type="match status" value="1"/>
</dbReference>
<dbReference type="InterPro" id="IPR035994">
    <property type="entry name" value="Nucleoside_phosphorylase_sf"/>
</dbReference>
<dbReference type="Gene3D" id="3.40.50.1580">
    <property type="entry name" value="Nucleoside phosphorylase domain"/>
    <property type="match status" value="1"/>
</dbReference>
<comment type="pathway">
    <text evidence="1">Amino-acid biosynthesis; L-methionine biosynthesis via salvage pathway; S-methyl-5-thio-alpha-D-ribose 1-phosphate from S-methyl-5'-thioadenosine (hydrolase route): step 1/2.</text>
</comment>
<keyword evidence="3" id="KW-0028">Amino-acid biosynthesis</keyword>
<dbReference type="Proteomes" id="UP000238836">
    <property type="component" value="Unassembled WGS sequence"/>
</dbReference>
<protein>
    <recommendedName>
        <fullName evidence="2">adenosylhomocysteine nucleosidase</fullName>
        <ecNumber evidence="2">3.2.2.9</ecNumber>
    </recommendedName>
</protein>
<feature type="domain" description="Nucleoside phosphorylase" evidence="6">
    <location>
        <begin position="8"/>
        <end position="233"/>
    </location>
</feature>
<dbReference type="NCBIfam" id="NF004079">
    <property type="entry name" value="PRK05584.1"/>
    <property type="match status" value="1"/>
</dbReference>
<dbReference type="PANTHER" id="PTHR46832:SF1">
    <property type="entry name" value="5'-METHYLTHIOADENOSINE_S-ADENOSYLHOMOCYSTEINE NUCLEOSIDASE"/>
    <property type="match status" value="1"/>
</dbReference>
<dbReference type="RefSeq" id="WP_106341596.1">
    <property type="nucleotide sequence ID" value="NZ_PVTZ01000001.1"/>
</dbReference>
<name>A0ABX5EW04_9BACL</name>
<keyword evidence="4" id="KW-0378">Hydrolase</keyword>
<accession>A0ABX5EW04</accession>
<comment type="caution">
    <text evidence="7">The sequence shown here is derived from an EMBL/GenBank/DDBJ whole genome shotgun (WGS) entry which is preliminary data.</text>
</comment>
<dbReference type="InterPro" id="IPR000845">
    <property type="entry name" value="Nucleoside_phosphorylase_d"/>
</dbReference>
<evidence type="ECO:0000313" key="8">
    <source>
        <dbReference type="Proteomes" id="UP000238836"/>
    </source>
</evidence>
<dbReference type="SUPFAM" id="SSF53167">
    <property type="entry name" value="Purine and uridine phosphorylases"/>
    <property type="match status" value="1"/>
</dbReference>
<keyword evidence="8" id="KW-1185">Reference proteome</keyword>
<evidence type="ECO:0000256" key="4">
    <source>
        <dbReference type="ARBA" id="ARBA00022801"/>
    </source>
</evidence>
<proteinExistence type="predicted"/>
<keyword evidence="5" id="KW-0486">Methionine biosynthesis</keyword>
<evidence type="ECO:0000256" key="1">
    <source>
        <dbReference type="ARBA" id="ARBA00004945"/>
    </source>
</evidence>
<dbReference type="EMBL" id="PVTZ01000001">
    <property type="protein sequence ID" value="PRZ17371.1"/>
    <property type="molecule type" value="Genomic_DNA"/>
</dbReference>
<sequence>MKDNKEIIGVIGAMDEEIKALLNAMEDVQEQERYRVTYYSGTLCGTPVVLCKSGVGKVNAAVCTQTLIDYFQVDAVLFTGVAGALHPDLDIGDIVVSTACQQHDIDASPVGFPRGTVPFQDVSIFPADEQLVAWAVEAGHSISGVKVLTGKVLSGDQFISDAGKVRELREQFDGACVEMEGAAVAHVCHLADVPYVVIRSMSDRADHTADVNFAEFTELASERSASMIQAILRLRMQK</sequence>
<dbReference type="InterPro" id="IPR010049">
    <property type="entry name" value="MTA_SAH_Nsdase"/>
</dbReference>
<dbReference type="NCBIfam" id="TIGR01704">
    <property type="entry name" value="MTA_SAH-Nsdase"/>
    <property type="match status" value="1"/>
</dbReference>